<dbReference type="InterPro" id="IPR012340">
    <property type="entry name" value="NA-bd_OB-fold"/>
</dbReference>
<feature type="region of interest" description="Disordered" evidence="1">
    <location>
        <begin position="281"/>
        <end position="310"/>
    </location>
</feature>
<dbReference type="Proteomes" id="UP001408789">
    <property type="component" value="Unassembled WGS sequence"/>
</dbReference>
<feature type="compositionally biased region" description="Low complexity" evidence="1">
    <location>
        <begin position="283"/>
        <end position="310"/>
    </location>
</feature>
<keyword evidence="2" id="KW-0472">Membrane</keyword>
<dbReference type="Gene3D" id="2.40.50.140">
    <property type="entry name" value="Nucleic acid-binding proteins"/>
    <property type="match status" value="1"/>
</dbReference>
<evidence type="ECO:0000313" key="5">
    <source>
        <dbReference type="Proteomes" id="UP001408789"/>
    </source>
</evidence>
<dbReference type="EMBL" id="JBCNJP010000007">
    <property type="protein sequence ID" value="KAK9074693.1"/>
    <property type="molecule type" value="Genomic_DNA"/>
</dbReference>
<organism evidence="4 5">
    <name type="scientific">Deinandra increscens subsp. villosa</name>
    <dbReference type="NCBI Taxonomy" id="3103831"/>
    <lineage>
        <taxon>Eukaryota</taxon>
        <taxon>Viridiplantae</taxon>
        <taxon>Streptophyta</taxon>
        <taxon>Embryophyta</taxon>
        <taxon>Tracheophyta</taxon>
        <taxon>Spermatophyta</taxon>
        <taxon>Magnoliopsida</taxon>
        <taxon>eudicotyledons</taxon>
        <taxon>Gunneridae</taxon>
        <taxon>Pentapetalae</taxon>
        <taxon>asterids</taxon>
        <taxon>campanulids</taxon>
        <taxon>Asterales</taxon>
        <taxon>Asteraceae</taxon>
        <taxon>Asteroideae</taxon>
        <taxon>Heliantheae alliance</taxon>
        <taxon>Madieae</taxon>
        <taxon>Madiinae</taxon>
        <taxon>Deinandra</taxon>
    </lineage>
</organism>
<keyword evidence="5" id="KW-1185">Reference proteome</keyword>
<reference evidence="4 5" key="1">
    <citation type="submission" date="2024-04" db="EMBL/GenBank/DDBJ databases">
        <title>The reference genome of an endangered Asteraceae, Deinandra increscens subsp. villosa, native to the Central Coast of California.</title>
        <authorList>
            <person name="Guilliams M."/>
            <person name="Hasenstab-Lehman K."/>
            <person name="Meyer R."/>
            <person name="Mcevoy S."/>
        </authorList>
    </citation>
    <scope>NUCLEOTIDE SEQUENCE [LARGE SCALE GENOMIC DNA]</scope>
    <source>
        <tissue evidence="4">Leaf</tissue>
    </source>
</reference>
<feature type="domain" description="Replication factor A C-terminal" evidence="3">
    <location>
        <begin position="129"/>
        <end position="251"/>
    </location>
</feature>
<comment type="caution">
    <text evidence="4">The sequence shown here is derived from an EMBL/GenBank/DDBJ whole genome shotgun (WGS) entry which is preliminary data.</text>
</comment>
<dbReference type="SUPFAM" id="SSF50249">
    <property type="entry name" value="Nucleic acid-binding proteins"/>
    <property type="match status" value="1"/>
</dbReference>
<evidence type="ECO:0000259" key="3">
    <source>
        <dbReference type="Pfam" id="PF08646"/>
    </source>
</evidence>
<dbReference type="InterPro" id="IPR013955">
    <property type="entry name" value="Rep_factor-A_C"/>
</dbReference>
<keyword evidence="2" id="KW-0812">Transmembrane</keyword>
<sequence length="378" mass="41351">MTSAGAGTIRQSDMTLLLRLIFFEPLDSGIFFLGCCRCFIVAFSYAFAFTSAVQLGKMVSLLISIVPNHLGFVVCGVSCFVLQKNHIFTAKLNAAVVRGVLRSEKPELLTVIFALKHQSEAYPKECRTFAVEASITGFNHDQGWFISKCSAASCPRTVMPSGNQWACARDGKITFPKLLYRVGCDLSDNTGSIPVIMFDEGAKKLAGCDCKDLVMHEGYNDASILPPVLLQCRGQQKNFHLRLLLGSHQNVTTFTVENITPIPPLTIAPTVDSIIPTTPMQPPQTHVTTPDSMTPMTPMQPPQTHAAPPATSTAAKRNLQDALVSVRGARDPVREKLASHAKEINHRGPAACFFSQPMLPVNFVYRDGLFIPSLAHYR</sequence>
<evidence type="ECO:0000313" key="4">
    <source>
        <dbReference type="EMBL" id="KAK9074693.1"/>
    </source>
</evidence>
<gene>
    <name evidence="4" type="ORF">SSX86_003011</name>
</gene>
<name>A0AAP0DPE5_9ASTR</name>
<accession>A0AAP0DPE5</accession>
<proteinExistence type="predicted"/>
<keyword evidence="2" id="KW-1133">Transmembrane helix</keyword>
<evidence type="ECO:0000256" key="2">
    <source>
        <dbReference type="SAM" id="Phobius"/>
    </source>
</evidence>
<dbReference type="AlphaFoldDB" id="A0AAP0DPE5"/>
<protein>
    <recommendedName>
        <fullName evidence="3">Replication factor A C-terminal domain-containing protein</fullName>
    </recommendedName>
</protein>
<dbReference type="Pfam" id="PF08646">
    <property type="entry name" value="Rep_fac-A_C"/>
    <property type="match status" value="1"/>
</dbReference>
<feature type="transmembrane region" description="Helical" evidence="2">
    <location>
        <begin position="29"/>
        <end position="49"/>
    </location>
</feature>
<evidence type="ECO:0000256" key="1">
    <source>
        <dbReference type="SAM" id="MobiDB-lite"/>
    </source>
</evidence>
<feature type="transmembrane region" description="Helical" evidence="2">
    <location>
        <begin position="61"/>
        <end position="83"/>
    </location>
</feature>